<name>A0ABQ0JV98_9BACT</name>
<accession>A0ABQ0JV98</accession>
<evidence type="ECO:0000313" key="2">
    <source>
        <dbReference type="Proteomes" id="UP000032309"/>
    </source>
</evidence>
<sequence>MAIPLVTLSAMHPRVHVIVGAGMVSSDNAPFDLLGIE</sequence>
<dbReference type="EMBL" id="BAFN01000001">
    <property type="protein sequence ID" value="GAN32537.1"/>
    <property type="molecule type" value="Genomic_DNA"/>
</dbReference>
<reference evidence="2" key="1">
    <citation type="journal article" date="2015" name="Genome Announc.">
        <title>Draft Genome Sequence of an Anaerobic Ammonium-Oxidizing Bacterium, "Candidatus Brocadia sinica".</title>
        <authorList>
            <person name="Oshiki M."/>
            <person name="Shinyako-Hata K."/>
            <person name="Satoh H."/>
            <person name="Okabe S."/>
        </authorList>
    </citation>
    <scope>NUCLEOTIDE SEQUENCE [LARGE SCALE GENOMIC DNA]</scope>
    <source>
        <strain evidence="2">JPN1</strain>
    </source>
</reference>
<organism evidence="1 2">
    <name type="scientific">Candidatus Brocadia sinica JPN1</name>
    <dbReference type="NCBI Taxonomy" id="1197129"/>
    <lineage>
        <taxon>Bacteria</taxon>
        <taxon>Pseudomonadati</taxon>
        <taxon>Planctomycetota</taxon>
        <taxon>Candidatus Brocadiia</taxon>
        <taxon>Candidatus Brocadiales</taxon>
        <taxon>Candidatus Brocadiaceae</taxon>
        <taxon>Candidatus Brocadia</taxon>
    </lineage>
</organism>
<keyword evidence="2" id="KW-1185">Reference proteome</keyword>
<gene>
    <name evidence="1" type="ORF">BROSI_A1052</name>
</gene>
<protein>
    <submittedName>
        <fullName evidence="1">Uncharacterized protein</fullName>
    </submittedName>
</protein>
<proteinExistence type="predicted"/>
<comment type="caution">
    <text evidence="1">The sequence shown here is derived from an EMBL/GenBank/DDBJ whole genome shotgun (WGS) entry which is preliminary data.</text>
</comment>
<evidence type="ECO:0000313" key="1">
    <source>
        <dbReference type="EMBL" id="GAN32537.1"/>
    </source>
</evidence>
<dbReference type="Proteomes" id="UP000032309">
    <property type="component" value="Unassembled WGS sequence"/>
</dbReference>